<keyword evidence="2" id="KW-1185">Reference proteome</keyword>
<name>A0A066UG56_9PSEU</name>
<protein>
    <submittedName>
        <fullName evidence="1">Uncharacterized protein</fullName>
    </submittedName>
</protein>
<accession>A0A066UG56</accession>
<evidence type="ECO:0000313" key="2">
    <source>
        <dbReference type="Proteomes" id="UP000027345"/>
    </source>
</evidence>
<organism evidence="1 2">
    <name type="scientific">Amycolatopsis rifamycinica</name>
    <dbReference type="NCBI Taxonomy" id="287986"/>
    <lineage>
        <taxon>Bacteria</taxon>
        <taxon>Bacillati</taxon>
        <taxon>Actinomycetota</taxon>
        <taxon>Actinomycetes</taxon>
        <taxon>Pseudonocardiales</taxon>
        <taxon>Pseudonocardiaceae</taxon>
        <taxon>Amycolatopsis</taxon>
    </lineage>
</organism>
<proteinExistence type="predicted"/>
<dbReference type="AlphaFoldDB" id="A0A066UG56"/>
<dbReference type="Proteomes" id="UP000027345">
    <property type="component" value="Unassembled WGS sequence"/>
</dbReference>
<reference evidence="1 2" key="1">
    <citation type="submission" date="2014-05" db="EMBL/GenBank/DDBJ databases">
        <title>Draft genome sequence of Amycolatopsis rifamycinica DSM 46095.</title>
        <authorList>
            <person name="Lal R."/>
            <person name="Saxena A."/>
            <person name="Kumari R."/>
            <person name="Mukherjee U."/>
            <person name="Singh P."/>
            <person name="Sangwan N."/>
            <person name="Mahato N.K."/>
        </authorList>
    </citation>
    <scope>NUCLEOTIDE SEQUENCE [LARGE SCALE GENOMIC DNA]</scope>
    <source>
        <strain evidence="1 2">DSM 46095</strain>
    </source>
</reference>
<evidence type="ECO:0000313" key="1">
    <source>
        <dbReference type="EMBL" id="KDN23134.1"/>
    </source>
</evidence>
<comment type="caution">
    <text evidence="1">The sequence shown here is derived from an EMBL/GenBank/DDBJ whole genome shotgun (WGS) entry which is preliminary data.</text>
</comment>
<dbReference type="EMBL" id="JMQI01000011">
    <property type="protein sequence ID" value="KDN23134.1"/>
    <property type="molecule type" value="Genomic_DNA"/>
</dbReference>
<dbReference type="RefSeq" id="WP_043776822.1">
    <property type="nucleotide sequence ID" value="NZ_JMQI01000011.1"/>
</dbReference>
<gene>
    <name evidence="1" type="ORF">DV20_05300</name>
</gene>
<dbReference type="STRING" id="287986.DV20_05300"/>
<sequence length="80" mass="8980">MTVFVVLALLLLLAVALAGGWRYLMKPPARPTRRSIQVSPLLMGTPTNKYAVMNKMRAVAEEHRSREVVIFPEDRDEEGA</sequence>